<accession>A0A3A8MZ42</accession>
<reference evidence="2" key="1">
    <citation type="submission" date="2018-09" db="EMBL/GenBank/DDBJ databases">
        <authorList>
            <person name="Livingstone P.G."/>
            <person name="Whitworth D.E."/>
        </authorList>
    </citation>
    <scope>NUCLEOTIDE SEQUENCE [LARGE SCALE GENOMIC DNA]</scope>
    <source>
        <strain evidence="2">CA051B</strain>
    </source>
</reference>
<dbReference type="Proteomes" id="UP000272888">
    <property type="component" value="Unassembled WGS sequence"/>
</dbReference>
<organism evidence="1 2">
    <name type="scientific">Corallococcus llansteffanensis</name>
    <dbReference type="NCBI Taxonomy" id="2316731"/>
    <lineage>
        <taxon>Bacteria</taxon>
        <taxon>Pseudomonadati</taxon>
        <taxon>Myxococcota</taxon>
        <taxon>Myxococcia</taxon>
        <taxon>Myxococcales</taxon>
        <taxon>Cystobacterineae</taxon>
        <taxon>Myxococcaceae</taxon>
        <taxon>Corallococcus</taxon>
    </lineage>
</organism>
<dbReference type="Gene3D" id="2.60.40.10">
    <property type="entry name" value="Immunoglobulins"/>
    <property type="match status" value="1"/>
</dbReference>
<name>A0A3A8MZ42_9BACT</name>
<evidence type="ECO:0000313" key="2">
    <source>
        <dbReference type="Proteomes" id="UP000272888"/>
    </source>
</evidence>
<feature type="non-terminal residue" evidence="1">
    <location>
        <position position="1"/>
    </location>
</feature>
<sequence length="123" mass="13194">GQQSIVRPGEAPTEPAPVPSSLLLKVAWPGEDKELRQHEFVVTGQTDPGNRVVVEGAVVRADKDGRFERKVMLPEGKSSVKVVAMGMGGLVAEDQHHLEVDTKAPAVKLHTGTIWKTTKSAPP</sequence>
<dbReference type="AlphaFoldDB" id="A0A3A8MZ42"/>
<dbReference type="InterPro" id="IPR013783">
    <property type="entry name" value="Ig-like_fold"/>
</dbReference>
<keyword evidence="2" id="KW-1185">Reference proteome</keyword>
<protein>
    <submittedName>
        <fullName evidence="1">Uncharacterized protein</fullName>
    </submittedName>
</protein>
<proteinExistence type="predicted"/>
<gene>
    <name evidence="1" type="ORF">D7V93_42400</name>
</gene>
<comment type="caution">
    <text evidence="1">The sequence shown here is derived from an EMBL/GenBank/DDBJ whole genome shotgun (WGS) entry which is preliminary data.</text>
</comment>
<evidence type="ECO:0000313" key="1">
    <source>
        <dbReference type="EMBL" id="RKH37103.1"/>
    </source>
</evidence>
<dbReference type="EMBL" id="RAWB01000952">
    <property type="protein sequence ID" value="RKH37103.1"/>
    <property type="molecule type" value="Genomic_DNA"/>
</dbReference>